<reference evidence="2 3" key="1">
    <citation type="submission" date="2015-05" db="EMBL/GenBank/DDBJ databases">
        <title>Genome sequence of Mycobacterium haemophilum.</title>
        <authorList>
            <person name="Greninger A.L."/>
            <person name="Cunningham G."/>
            <person name="Miller S."/>
        </authorList>
    </citation>
    <scope>NUCLEOTIDE SEQUENCE [LARGE SCALE GENOMIC DNA]</scope>
    <source>
        <strain evidence="3">UC1</strain>
    </source>
</reference>
<dbReference type="PATRIC" id="fig|29311.18.peg.299"/>
<sequence>MSSSPESQTRTRMFARVFGPFFVIVPVIIVVRAPDMRTLLSDFGANPLWPWVTGAFLLMGGLIVIALHQYWRSAAAVIVSLLGWVLALRGFFLLAFPKTFMSMANSAIDATAVWAAVYIGLALIGLYLTYVGWVAARRGPTSQATSSKPDLPRAA</sequence>
<keyword evidence="1" id="KW-0472">Membrane</keyword>
<keyword evidence="1" id="KW-1133">Transmembrane helix</keyword>
<evidence type="ECO:0000313" key="2">
    <source>
        <dbReference type="EMBL" id="KLO39039.1"/>
    </source>
</evidence>
<organism evidence="2 3">
    <name type="scientific">Mycobacterium haemophilum</name>
    <dbReference type="NCBI Taxonomy" id="29311"/>
    <lineage>
        <taxon>Bacteria</taxon>
        <taxon>Bacillati</taxon>
        <taxon>Actinomycetota</taxon>
        <taxon>Actinomycetes</taxon>
        <taxon>Mycobacteriales</taxon>
        <taxon>Mycobacteriaceae</taxon>
        <taxon>Mycobacterium</taxon>
    </lineage>
</organism>
<keyword evidence="3" id="KW-1185">Reference proteome</keyword>
<evidence type="ECO:0000313" key="3">
    <source>
        <dbReference type="Proteomes" id="UP000036334"/>
    </source>
</evidence>
<keyword evidence="1" id="KW-0812">Transmembrane</keyword>
<dbReference type="RefSeq" id="WP_047313235.1">
    <property type="nucleotide sequence ID" value="NZ_LDPQ01000001.1"/>
</dbReference>
<feature type="transmembrane region" description="Helical" evidence="1">
    <location>
        <begin position="116"/>
        <end position="136"/>
    </location>
</feature>
<gene>
    <name evidence="2" type="ORF">ABH38_01375</name>
</gene>
<feature type="transmembrane region" description="Helical" evidence="1">
    <location>
        <begin position="74"/>
        <end position="96"/>
    </location>
</feature>
<dbReference type="EMBL" id="LDPR01000001">
    <property type="protein sequence ID" value="KLO39039.1"/>
    <property type="molecule type" value="Genomic_DNA"/>
</dbReference>
<protein>
    <submittedName>
        <fullName evidence="2">Membrane protein</fullName>
    </submittedName>
</protein>
<name>A0A0I9UTK1_9MYCO</name>
<dbReference type="AlphaFoldDB" id="A0A0I9UTK1"/>
<feature type="transmembrane region" description="Helical" evidence="1">
    <location>
        <begin position="48"/>
        <end position="67"/>
    </location>
</feature>
<dbReference type="Proteomes" id="UP000036334">
    <property type="component" value="Unassembled WGS sequence"/>
</dbReference>
<evidence type="ECO:0000256" key="1">
    <source>
        <dbReference type="SAM" id="Phobius"/>
    </source>
</evidence>
<proteinExistence type="predicted"/>
<feature type="transmembrane region" description="Helical" evidence="1">
    <location>
        <begin position="13"/>
        <end position="33"/>
    </location>
</feature>
<comment type="caution">
    <text evidence="2">The sequence shown here is derived from an EMBL/GenBank/DDBJ whole genome shotgun (WGS) entry which is preliminary data.</text>
</comment>
<accession>A0A0I9UTK1</accession>
<dbReference type="OrthoDB" id="4737921at2"/>